<evidence type="ECO:0000313" key="1">
    <source>
        <dbReference type="EMBL" id="RDB14546.1"/>
    </source>
</evidence>
<dbReference type="Proteomes" id="UP000076154">
    <property type="component" value="Unassembled WGS sequence"/>
</dbReference>
<dbReference type="EMBL" id="LUEZ02000096">
    <property type="protein sequence ID" value="RDB14546.1"/>
    <property type="molecule type" value="Genomic_DNA"/>
</dbReference>
<keyword evidence="2" id="KW-1185">Reference proteome</keyword>
<reference evidence="1" key="1">
    <citation type="submission" date="2018-04" db="EMBL/GenBank/DDBJ databases">
        <title>Whole genome sequencing of Hypsizygus marmoreus.</title>
        <authorList>
            <person name="Choi I.-G."/>
            <person name="Min B."/>
            <person name="Kim J.-G."/>
            <person name="Kim S."/>
            <person name="Oh Y.-L."/>
            <person name="Kong W.-S."/>
            <person name="Park H."/>
            <person name="Jeong J."/>
            <person name="Song E.-S."/>
        </authorList>
    </citation>
    <scope>NUCLEOTIDE SEQUENCE [LARGE SCALE GENOMIC DNA]</scope>
    <source>
        <strain evidence="1">51987-8</strain>
    </source>
</reference>
<sequence length="88" mass="10044">MRRRMDVKSIFAGVQTLCTFLWLHFPFRTLPEPHEGRFRNGSECLNYPSPSLLSLYSPLDALMMAGVSFLNAKVATNRTASRESLVFF</sequence>
<dbReference type="InParanoid" id="A0A369J6Q9"/>
<proteinExistence type="predicted"/>
<dbReference type="AlphaFoldDB" id="A0A369J6Q9"/>
<organism evidence="1 2">
    <name type="scientific">Hypsizygus marmoreus</name>
    <name type="common">White beech mushroom</name>
    <name type="synonym">Agaricus marmoreus</name>
    <dbReference type="NCBI Taxonomy" id="39966"/>
    <lineage>
        <taxon>Eukaryota</taxon>
        <taxon>Fungi</taxon>
        <taxon>Dikarya</taxon>
        <taxon>Basidiomycota</taxon>
        <taxon>Agaricomycotina</taxon>
        <taxon>Agaricomycetes</taxon>
        <taxon>Agaricomycetidae</taxon>
        <taxon>Agaricales</taxon>
        <taxon>Tricholomatineae</taxon>
        <taxon>Lyophyllaceae</taxon>
        <taxon>Hypsizygus</taxon>
    </lineage>
</organism>
<comment type="caution">
    <text evidence="1">The sequence shown here is derived from an EMBL/GenBank/DDBJ whole genome shotgun (WGS) entry which is preliminary data.</text>
</comment>
<name>A0A369J6Q9_HYPMA</name>
<protein>
    <submittedName>
        <fullName evidence="1">Uncharacterized protein</fullName>
    </submittedName>
</protein>
<gene>
    <name evidence="1" type="ORF">Hypma_016596</name>
</gene>
<accession>A0A369J6Q9</accession>
<evidence type="ECO:0000313" key="2">
    <source>
        <dbReference type="Proteomes" id="UP000076154"/>
    </source>
</evidence>